<evidence type="ECO:0000313" key="4">
    <source>
        <dbReference type="EMBL" id="GLJ77715.1"/>
    </source>
</evidence>
<proteinExistence type="predicted"/>
<sequence length="943" mass="102231">MIAANPTPGGLARVCPDFVGREDLLALAGRRWQRALDGSGHVLLLGGEAGIGKSRLLDEIVDGLRAARTVQVHAFPSDRETPGVLLLELTAELRSAGEVDAAARIRELVLDDGMVGDSGRRRRLLVAELTAVLHDVLASSMLLRVEDVHWADELSLEVLERLADGLRNQPSMAILTYRSDELYPQSEFQLWRTRLLGQRRAEEVRLARLDEEGTARMFASIIGREPASDERARLYQVSDGIPLHIEEVVAGGFDEVPDTIAETVIDRTVRLRPRTRELLASAAVLGRSFDADLLSRVSGDSPVEVELMLDELIAEHFVVARDDGRTYDFRHALIRDAVYEDIGLARRRALHAAVADAAGDAFTDAAVSDHFERAGRAAEAYRRARAAADHAIRLSAHRQAAELLERAERTIPSASSPPERAELHRMLAAELAAIDDNEAAEREYVRAIELLREQGDEVAAAELVPWLVAIRHLLGADLEARMRDLDDALQRLRPLPEQSTRAARTHLLAALAAATMLDRRLEDALDYGRRARELFTDDDVETRIGVDATIGSVLVFAGRSEEGWRLLEETTARAVEAGLEGAAARSYRMLGSSASMLGEYRRAEGWLADGIAYTERTERWNDHHYLVAHLAHVRWQTGDTGSALALASRALADGRCAITTRVTALHVLGFVALSSGEDERAAKLLAEARAIGEGMHELQRLSPALWGLAELAARSGHPAEAVELSERGYEDSARVSDAAYLFPFVATGARAHLSVGGPAAARDWVARCSVLVHGRAIAVTLPALDHAEGLIELAEGRPAQAREAIERAAAGWTAHDRWWERTQTLIDRAVCALRSKSPATASDLLAEARAIAVASGAPALLAQAAAAGANAPRDDGTYPLTAREVEVARLVATGSTNRQIAGSLSIAPKTVGSHVEHILAKLGAARRAEIAAWSEAHPSRPTS</sequence>
<keyword evidence="1" id="KW-0547">Nucleotide-binding</keyword>
<reference evidence="4" key="2">
    <citation type="submission" date="2023-01" db="EMBL/GenBank/DDBJ databases">
        <authorList>
            <person name="Sun Q."/>
            <person name="Evtushenko L."/>
        </authorList>
    </citation>
    <scope>NUCLEOTIDE SEQUENCE</scope>
    <source>
        <strain evidence="4">VKM Ac-1401</strain>
    </source>
</reference>
<dbReference type="InterPro" id="IPR036388">
    <property type="entry name" value="WH-like_DNA-bd_sf"/>
</dbReference>
<evidence type="ECO:0000313" key="5">
    <source>
        <dbReference type="Proteomes" id="UP001142372"/>
    </source>
</evidence>
<dbReference type="GO" id="GO:0005737">
    <property type="term" value="C:cytoplasm"/>
    <property type="evidence" value="ECO:0007669"/>
    <property type="project" value="TreeGrafter"/>
</dbReference>
<dbReference type="EMBL" id="BSEN01000015">
    <property type="protein sequence ID" value="GLJ77715.1"/>
    <property type="molecule type" value="Genomic_DNA"/>
</dbReference>
<dbReference type="PANTHER" id="PTHR16305:SF28">
    <property type="entry name" value="GUANYLATE CYCLASE DOMAIN-CONTAINING PROTEIN"/>
    <property type="match status" value="1"/>
</dbReference>
<evidence type="ECO:0000259" key="3">
    <source>
        <dbReference type="PROSITE" id="PS50043"/>
    </source>
</evidence>
<dbReference type="InterPro" id="IPR027417">
    <property type="entry name" value="P-loop_NTPase"/>
</dbReference>
<dbReference type="GO" id="GO:0006355">
    <property type="term" value="P:regulation of DNA-templated transcription"/>
    <property type="evidence" value="ECO:0007669"/>
    <property type="project" value="InterPro"/>
</dbReference>
<dbReference type="Proteomes" id="UP001142372">
    <property type="component" value="Unassembled WGS sequence"/>
</dbReference>
<dbReference type="Gene3D" id="1.10.10.10">
    <property type="entry name" value="Winged helix-like DNA-binding domain superfamily/Winged helix DNA-binding domain"/>
    <property type="match status" value="1"/>
</dbReference>
<dbReference type="CDD" id="cd06170">
    <property type="entry name" value="LuxR_C_like"/>
    <property type="match status" value="1"/>
</dbReference>
<dbReference type="InterPro" id="IPR000792">
    <property type="entry name" value="Tscrpt_reg_LuxR_C"/>
</dbReference>
<evidence type="ECO:0000256" key="2">
    <source>
        <dbReference type="ARBA" id="ARBA00022840"/>
    </source>
</evidence>
<name>A0A9W6M1A2_9MICO</name>
<dbReference type="PROSITE" id="PS00622">
    <property type="entry name" value="HTH_LUXR_1"/>
    <property type="match status" value="1"/>
</dbReference>
<evidence type="ECO:0000256" key="1">
    <source>
        <dbReference type="ARBA" id="ARBA00022741"/>
    </source>
</evidence>
<dbReference type="InterPro" id="IPR011990">
    <property type="entry name" value="TPR-like_helical_dom_sf"/>
</dbReference>
<organism evidence="4 5">
    <name type="scientific">Leifsonia poae</name>
    <dbReference type="NCBI Taxonomy" id="110933"/>
    <lineage>
        <taxon>Bacteria</taxon>
        <taxon>Bacillati</taxon>
        <taxon>Actinomycetota</taxon>
        <taxon>Actinomycetes</taxon>
        <taxon>Micrococcales</taxon>
        <taxon>Microbacteriaceae</taxon>
        <taxon>Leifsonia</taxon>
    </lineage>
</organism>
<dbReference type="PROSITE" id="PS50043">
    <property type="entry name" value="HTH_LUXR_2"/>
    <property type="match status" value="1"/>
</dbReference>
<dbReference type="RefSeq" id="WP_271178334.1">
    <property type="nucleotide sequence ID" value="NZ_BAAAJO010000003.1"/>
</dbReference>
<dbReference type="AlphaFoldDB" id="A0A9W6M1A2"/>
<reference evidence="4" key="1">
    <citation type="journal article" date="2014" name="Int. J. Syst. Evol. Microbiol.">
        <title>Complete genome sequence of Corynebacterium casei LMG S-19264T (=DSM 44701T), isolated from a smear-ripened cheese.</title>
        <authorList>
            <consortium name="US DOE Joint Genome Institute (JGI-PGF)"/>
            <person name="Walter F."/>
            <person name="Albersmeier A."/>
            <person name="Kalinowski J."/>
            <person name="Ruckert C."/>
        </authorList>
    </citation>
    <scope>NUCLEOTIDE SEQUENCE</scope>
    <source>
        <strain evidence="4">VKM Ac-1401</strain>
    </source>
</reference>
<dbReference type="InterPro" id="IPR041664">
    <property type="entry name" value="AAA_16"/>
</dbReference>
<dbReference type="GO" id="GO:0003677">
    <property type="term" value="F:DNA binding"/>
    <property type="evidence" value="ECO:0007669"/>
    <property type="project" value="InterPro"/>
</dbReference>
<dbReference type="GO" id="GO:0005524">
    <property type="term" value="F:ATP binding"/>
    <property type="evidence" value="ECO:0007669"/>
    <property type="project" value="UniProtKB-KW"/>
</dbReference>
<dbReference type="InterPro" id="IPR016032">
    <property type="entry name" value="Sig_transdc_resp-reg_C-effctor"/>
</dbReference>
<keyword evidence="5" id="KW-1185">Reference proteome</keyword>
<gene>
    <name evidence="4" type="ORF">GCM10017584_32890</name>
</gene>
<accession>A0A9W6M1A2</accession>
<dbReference type="GO" id="GO:0004016">
    <property type="term" value="F:adenylate cyclase activity"/>
    <property type="evidence" value="ECO:0007669"/>
    <property type="project" value="TreeGrafter"/>
</dbReference>
<keyword evidence="2" id="KW-0067">ATP-binding</keyword>
<dbReference type="SMART" id="SM00421">
    <property type="entry name" value="HTH_LUXR"/>
    <property type="match status" value="1"/>
</dbReference>
<dbReference type="SUPFAM" id="SSF48452">
    <property type="entry name" value="TPR-like"/>
    <property type="match status" value="2"/>
</dbReference>
<dbReference type="Pfam" id="PF00196">
    <property type="entry name" value="GerE"/>
    <property type="match status" value="1"/>
</dbReference>
<dbReference type="Pfam" id="PF13191">
    <property type="entry name" value="AAA_16"/>
    <property type="match status" value="1"/>
</dbReference>
<protein>
    <submittedName>
        <fullName evidence="4">Helix-turn-helix transcriptional regulator</fullName>
    </submittedName>
</protein>
<dbReference type="PANTHER" id="PTHR16305">
    <property type="entry name" value="TESTICULAR SOLUBLE ADENYLYL CYCLASE"/>
    <property type="match status" value="1"/>
</dbReference>
<comment type="caution">
    <text evidence="4">The sequence shown here is derived from an EMBL/GenBank/DDBJ whole genome shotgun (WGS) entry which is preliminary data.</text>
</comment>
<dbReference type="Gene3D" id="1.25.40.10">
    <property type="entry name" value="Tetratricopeptide repeat domain"/>
    <property type="match status" value="2"/>
</dbReference>
<dbReference type="PRINTS" id="PR00038">
    <property type="entry name" value="HTHLUXR"/>
</dbReference>
<dbReference type="SUPFAM" id="SSF46894">
    <property type="entry name" value="C-terminal effector domain of the bipartite response regulators"/>
    <property type="match status" value="1"/>
</dbReference>
<feature type="domain" description="HTH luxR-type" evidence="3">
    <location>
        <begin position="873"/>
        <end position="938"/>
    </location>
</feature>
<dbReference type="SUPFAM" id="SSF52540">
    <property type="entry name" value="P-loop containing nucleoside triphosphate hydrolases"/>
    <property type="match status" value="1"/>
</dbReference>